<comment type="caution">
    <text evidence="4">The sequence shown here is derived from an EMBL/GenBank/DDBJ whole genome shotgun (WGS) entry which is preliminary data.</text>
</comment>
<keyword evidence="5" id="KW-1185">Reference proteome</keyword>
<dbReference type="Proteomes" id="UP001482620">
    <property type="component" value="Unassembled WGS sequence"/>
</dbReference>
<keyword evidence="1" id="KW-0175">Coiled coil</keyword>
<reference evidence="4 5" key="1">
    <citation type="submission" date="2021-06" db="EMBL/GenBank/DDBJ databases">
        <authorList>
            <person name="Palmer J.M."/>
        </authorList>
    </citation>
    <scope>NUCLEOTIDE SEQUENCE [LARGE SCALE GENOMIC DNA]</scope>
    <source>
        <strain evidence="5">if_2019</strain>
        <tissue evidence="4">Muscle</tissue>
    </source>
</reference>
<protein>
    <submittedName>
        <fullName evidence="4">Uncharacterized protein</fullName>
    </submittedName>
</protein>
<accession>A0ABV0TNE5</accession>
<dbReference type="Gene3D" id="1.20.5.400">
    <property type="match status" value="2"/>
</dbReference>
<feature type="non-terminal residue" evidence="4">
    <location>
        <position position="1"/>
    </location>
</feature>
<dbReference type="Gene3D" id="1.20.5.1000">
    <property type="entry name" value="arf6 gtpase in complex with a specific effector, jip4"/>
    <property type="match status" value="1"/>
</dbReference>
<evidence type="ECO:0000256" key="1">
    <source>
        <dbReference type="SAM" id="Coils"/>
    </source>
</evidence>
<keyword evidence="3" id="KW-1133">Transmembrane helix</keyword>
<feature type="compositionally biased region" description="Polar residues" evidence="2">
    <location>
        <begin position="253"/>
        <end position="274"/>
    </location>
</feature>
<evidence type="ECO:0000313" key="5">
    <source>
        <dbReference type="Proteomes" id="UP001482620"/>
    </source>
</evidence>
<gene>
    <name evidence="4" type="ORF">ILYODFUR_031624</name>
</gene>
<feature type="transmembrane region" description="Helical" evidence="3">
    <location>
        <begin position="12"/>
        <end position="36"/>
    </location>
</feature>
<name>A0ABV0TNE5_9TELE</name>
<keyword evidence="3" id="KW-0812">Transmembrane</keyword>
<evidence type="ECO:0000313" key="4">
    <source>
        <dbReference type="EMBL" id="MEQ2234415.1"/>
    </source>
</evidence>
<evidence type="ECO:0000256" key="2">
    <source>
        <dbReference type="SAM" id="MobiDB-lite"/>
    </source>
</evidence>
<organism evidence="4 5">
    <name type="scientific">Ilyodon furcidens</name>
    <name type="common">goldbreast splitfin</name>
    <dbReference type="NCBI Taxonomy" id="33524"/>
    <lineage>
        <taxon>Eukaryota</taxon>
        <taxon>Metazoa</taxon>
        <taxon>Chordata</taxon>
        <taxon>Craniata</taxon>
        <taxon>Vertebrata</taxon>
        <taxon>Euteleostomi</taxon>
        <taxon>Actinopterygii</taxon>
        <taxon>Neopterygii</taxon>
        <taxon>Teleostei</taxon>
        <taxon>Neoteleostei</taxon>
        <taxon>Acanthomorphata</taxon>
        <taxon>Ovalentaria</taxon>
        <taxon>Atherinomorphae</taxon>
        <taxon>Cyprinodontiformes</taxon>
        <taxon>Goodeidae</taxon>
        <taxon>Ilyodon</taxon>
    </lineage>
</organism>
<feature type="non-terminal residue" evidence="4">
    <location>
        <position position="274"/>
    </location>
</feature>
<dbReference type="EMBL" id="JAHRIQ010039697">
    <property type="protein sequence ID" value="MEQ2234415.1"/>
    <property type="molecule type" value="Genomic_DNA"/>
</dbReference>
<keyword evidence="3" id="KW-0472">Membrane</keyword>
<feature type="coiled-coil region" evidence="1">
    <location>
        <begin position="78"/>
        <end position="133"/>
    </location>
</feature>
<feature type="region of interest" description="Disordered" evidence="2">
    <location>
        <begin position="251"/>
        <end position="274"/>
    </location>
</feature>
<proteinExistence type="predicted"/>
<sequence length="274" mass="31669">DVHGRKQQHRYVTIYLGLVCTLLLAGNIGQVCYYRIYHPASSDAPTPKYNALTQNQNDVQTVEIDRSQSEQNALFVEKHQLEVLLRNLTEYNEQLQQSYRSLTAERDKLGSSLENVTNNRNQLQANYSSLKSGCGQSKTSYEELQRSFEDLQSGYYNLLTLLKGLALLSTKYKNMQRKSEGLLTQLSHKVKRDQLECNCSLLWKKDQLQEGPVMLNKSKIQIETTYSSLWKKKELFQTSYDKLMKEKEDLQTRGKNLTNSTDPFKTINQMTELS</sequence>
<evidence type="ECO:0000256" key="3">
    <source>
        <dbReference type="SAM" id="Phobius"/>
    </source>
</evidence>